<dbReference type="NCBIfam" id="TIGR00914">
    <property type="entry name" value="2A0601"/>
    <property type="match status" value="1"/>
</dbReference>
<dbReference type="SUPFAM" id="SSF82714">
    <property type="entry name" value="Multidrug efflux transporter AcrB TolC docking domain, DN and DC subdomains"/>
    <property type="match status" value="2"/>
</dbReference>
<feature type="transmembrane region" description="Helical" evidence="8">
    <location>
        <begin position="484"/>
        <end position="509"/>
    </location>
</feature>
<dbReference type="InterPro" id="IPR001036">
    <property type="entry name" value="Acrflvin-R"/>
</dbReference>
<keyword evidence="5 8" id="KW-0812">Transmembrane</keyword>
<evidence type="ECO:0000256" key="5">
    <source>
        <dbReference type="ARBA" id="ARBA00022692"/>
    </source>
</evidence>
<comment type="subcellular location">
    <subcellularLocation>
        <location evidence="1">Cell membrane</location>
        <topology evidence="1">Multi-pass membrane protein</topology>
    </subcellularLocation>
</comment>
<dbReference type="PRINTS" id="PR00702">
    <property type="entry name" value="ACRIFLAVINRP"/>
</dbReference>
<evidence type="ECO:0000256" key="1">
    <source>
        <dbReference type="ARBA" id="ARBA00004651"/>
    </source>
</evidence>
<dbReference type="GO" id="GO:0008324">
    <property type="term" value="F:monoatomic cation transmembrane transporter activity"/>
    <property type="evidence" value="ECO:0007669"/>
    <property type="project" value="InterPro"/>
</dbReference>
<feature type="transmembrane region" description="Helical" evidence="8">
    <location>
        <begin position="1002"/>
        <end position="1025"/>
    </location>
</feature>
<sequence length="1047" mass="112348">MFERIIRYAIAQRWLVLLLVAAMAALGLYSYQKLPIDAVPDITNVQVQINTGAPGYAPLEVEQRITVPLESVLAGLPRLEQTRSLSRYGLSQITVVFKDGTDIYFARQLVGERLQQARGKLPDGVAPALGPLSSGLGEIYLWTVEARPDARKADGTPYTPTDLREIQDWIVKPQLRNVAGVTEINTIGGYAREYHVAPQPQRLASYGLTLQDLLTALERNNGNAGAGYIEKRGEQLLVRAPGQVRTLDDIRDVVLRSADGVPVRVRDVAEVDVGRELRTGAATENGREVVLGTVFMLIGQNSRAVAQAVDQRMAAINRSLPPGVVAVTVYDRTALVDKAIRTVRKNLLEGAVLVIAVLFVFLGNLRAALITAMVIPLSMLFTFSGMVAYQVSANLLSLGALDFGIIVDGAVVIVENCVRRLAHAQATLGRPLTRAEKFEEVFGAAQEARRPLLFGQLIIMVVYLPIFALTGVEGRMFHPMALTVVLALAGAMLLSVTFIPAALALCIGDRVAEKHTPRLTGWYGALLERALANVPVVLSFAAIAVALSLLLATRMGSEFVPSLNEGDIAMQALRIPGTSLTQSVEMQQRIETTLLRQFPEIERVFARTGTAEIASDPMPPNISDGYIMLKPEAQWPRPRKSRAELLAAIQAAVARLPGNAYEFSQPIQLRFNELISGVRSDVAVKLFGDDEEVLNTTAARIAAMLGQVAGAQEVKVEQTSGLPVLTIDIDRARTARYGLNVADVQQVIATAVGGTPAGAVFEGDRRFDIVVRLPDALRGDLDAIRRLPLALPAGGGFIPLGEVASLHVAPGPNQVSRENGKRRVVVSANVRGRDLGSFVAEAEQRLRQVRIPAGYWTAWGGQFEQLQSASQRLRLVVPAALALVMLLLFAMFGNLRDGLLVFSGIPFALTGGLAALALRGIPLSISAAVGFIALSGVAVLNGLVLVSAIRALREQGRSVEQAVREGALARLRPVLMTALVASLGFIPMAIATGTGAEVQRPLATVVIGGILSSTALTLLALPLLYREVYRGAVFHQALSGARRSGPG</sequence>
<evidence type="ECO:0000256" key="2">
    <source>
        <dbReference type="ARBA" id="ARBA00010942"/>
    </source>
</evidence>
<dbReference type="GO" id="GO:0005886">
    <property type="term" value="C:plasma membrane"/>
    <property type="evidence" value="ECO:0007669"/>
    <property type="project" value="UniProtKB-SubCell"/>
</dbReference>
<name>A0A6L6PSB4_9BURK</name>
<feature type="transmembrane region" description="Helical" evidence="8">
    <location>
        <begin position="899"/>
        <end position="921"/>
    </location>
</feature>
<dbReference type="RefSeq" id="WP_155468367.1">
    <property type="nucleotide sequence ID" value="NZ_WNKY01000083.1"/>
</dbReference>
<keyword evidence="7 8" id="KW-0472">Membrane</keyword>
<accession>A0A6L6PSB4</accession>
<evidence type="ECO:0000256" key="7">
    <source>
        <dbReference type="ARBA" id="ARBA00023136"/>
    </source>
</evidence>
<dbReference type="Gene3D" id="3.30.70.1430">
    <property type="entry name" value="Multidrug efflux transporter AcrB pore domain"/>
    <property type="match status" value="2"/>
</dbReference>
<feature type="transmembrane region" description="Helical" evidence="8">
    <location>
        <begin position="452"/>
        <end position="472"/>
    </location>
</feature>
<keyword evidence="6 8" id="KW-1133">Transmembrane helix</keyword>
<dbReference type="PANTHER" id="PTHR32063">
    <property type="match status" value="1"/>
</dbReference>
<dbReference type="PANTHER" id="PTHR32063:SF24">
    <property type="entry name" value="CATION EFFLUX SYSTEM (ACRB_ACRD_ACRF FAMILY)"/>
    <property type="match status" value="1"/>
</dbReference>
<dbReference type="Gene3D" id="3.30.2090.10">
    <property type="entry name" value="Multidrug efflux transporter AcrB TolC docking domain, DN and DC subdomains"/>
    <property type="match status" value="2"/>
</dbReference>
<comment type="similarity">
    <text evidence="2">Belongs to the resistance-nodulation-cell division (RND) (TC 2.A.6) family.</text>
</comment>
<dbReference type="InterPro" id="IPR004763">
    <property type="entry name" value="CusA-like"/>
</dbReference>
<feature type="transmembrane region" description="Helical" evidence="8">
    <location>
        <begin position="973"/>
        <end position="996"/>
    </location>
</feature>
<dbReference type="InterPro" id="IPR027463">
    <property type="entry name" value="AcrB_DN_DC_subdom"/>
</dbReference>
<dbReference type="SUPFAM" id="SSF82866">
    <property type="entry name" value="Multidrug efflux transporter AcrB transmembrane domain"/>
    <property type="match status" value="2"/>
</dbReference>
<dbReference type="Proteomes" id="UP000475582">
    <property type="component" value="Unassembled WGS sequence"/>
</dbReference>
<dbReference type="OrthoDB" id="9798415at2"/>
<evidence type="ECO:0000256" key="6">
    <source>
        <dbReference type="ARBA" id="ARBA00022989"/>
    </source>
</evidence>
<feature type="transmembrane region" description="Helical" evidence="8">
    <location>
        <begin position="927"/>
        <end position="952"/>
    </location>
</feature>
<keyword evidence="10" id="KW-1185">Reference proteome</keyword>
<dbReference type="EMBL" id="WNKY01000083">
    <property type="protein sequence ID" value="MTV41930.1"/>
    <property type="molecule type" value="Genomic_DNA"/>
</dbReference>
<evidence type="ECO:0000256" key="3">
    <source>
        <dbReference type="ARBA" id="ARBA00022448"/>
    </source>
</evidence>
<proteinExistence type="inferred from homology"/>
<feature type="transmembrane region" description="Helical" evidence="8">
    <location>
        <begin position="346"/>
        <end position="362"/>
    </location>
</feature>
<dbReference type="GO" id="GO:0042910">
    <property type="term" value="F:xenobiotic transmembrane transporter activity"/>
    <property type="evidence" value="ECO:0007669"/>
    <property type="project" value="TreeGrafter"/>
</dbReference>
<keyword evidence="4" id="KW-1003">Cell membrane</keyword>
<keyword evidence="3" id="KW-0813">Transport</keyword>
<dbReference type="SUPFAM" id="SSF82693">
    <property type="entry name" value="Multidrug efflux transporter AcrB pore domain, PN1, PN2, PC1 and PC2 subdomains"/>
    <property type="match status" value="3"/>
</dbReference>
<evidence type="ECO:0000256" key="4">
    <source>
        <dbReference type="ARBA" id="ARBA00022475"/>
    </source>
</evidence>
<gene>
    <name evidence="9" type="ORF">GM676_30735</name>
</gene>
<organism evidence="9 10">
    <name type="scientific">Duganella radicis</name>
    <dbReference type="NCBI Taxonomy" id="551988"/>
    <lineage>
        <taxon>Bacteria</taxon>
        <taxon>Pseudomonadati</taxon>
        <taxon>Pseudomonadota</taxon>
        <taxon>Betaproteobacteria</taxon>
        <taxon>Burkholderiales</taxon>
        <taxon>Oxalobacteraceae</taxon>
        <taxon>Telluria group</taxon>
        <taxon>Duganella</taxon>
    </lineage>
</organism>
<dbReference type="Gene3D" id="1.20.1640.10">
    <property type="entry name" value="Multidrug efflux transporter AcrB transmembrane domain"/>
    <property type="match status" value="2"/>
</dbReference>
<dbReference type="Pfam" id="PF00873">
    <property type="entry name" value="ACR_tran"/>
    <property type="match status" value="1"/>
</dbReference>
<comment type="caution">
    <text evidence="9">The sequence shown here is derived from an EMBL/GenBank/DDBJ whole genome shotgun (WGS) entry which is preliminary data.</text>
</comment>
<evidence type="ECO:0000313" key="10">
    <source>
        <dbReference type="Proteomes" id="UP000475582"/>
    </source>
</evidence>
<dbReference type="Gene3D" id="3.30.70.1320">
    <property type="entry name" value="Multidrug efflux transporter AcrB pore domain like"/>
    <property type="match status" value="1"/>
</dbReference>
<feature type="transmembrane region" description="Helical" evidence="8">
    <location>
        <begin position="875"/>
        <end position="892"/>
    </location>
</feature>
<evidence type="ECO:0000313" key="9">
    <source>
        <dbReference type="EMBL" id="MTV41930.1"/>
    </source>
</evidence>
<feature type="transmembrane region" description="Helical" evidence="8">
    <location>
        <begin position="530"/>
        <end position="552"/>
    </location>
</feature>
<protein>
    <submittedName>
        <fullName evidence="9">CusA/CzcA family heavy metal efflux RND transporter</fullName>
    </submittedName>
</protein>
<dbReference type="Gene3D" id="3.30.70.1440">
    <property type="entry name" value="Multidrug efflux transporter AcrB pore domain"/>
    <property type="match status" value="1"/>
</dbReference>
<dbReference type="AlphaFoldDB" id="A0A6L6PSB4"/>
<evidence type="ECO:0000256" key="8">
    <source>
        <dbReference type="SAM" id="Phobius"/>
    </source>
</evidence>
<reference evidence="9 10" key="1">
    <citation type="submission" date="2019-11" db="EMBL/GenBank/DDBJ databases">
        <title>Type strains purchased from KCTC, JCM and DSMZ.</title>
        <authorList>
            <person name="Lu H."/>
        </authorList>
    </citation>
    <scope>NUCLEOTIDE SEQUENCE [LARGE SCALE GENOMIC DNA]</scope>
    <source>
        <strain evidence="9 10">KCTC 22382</strain>
    </source>
</reference>
<feature type="transmembrane region" description="Helical" evidence="8">
    <location>
        <begin position="395"/>
        <end position="414"/>
    </location>
</feature>